<protein>
    <recommendedName>
        <fullName evidence="3">LXG domain-containing protein</fullName>
    </recommendedName>
</protein>
<dbReference type="Proteomes" id="UP000294321">
    <property type="component" value="Chromosome"/>
</dbReference>
<evidence type="ECO:0000313" key="2">
    <source>
        <dbReference type="Proteomes" id="UP000294321"/>
    </source>
</evidence>
<organism evidence="1 2">
    <name type="scientific">Acetilactobacillus jinshanensis</name>
    <dbReference type="NCBI Taxonomy" id="1720083"/>
    <lineage>
        <taxon>Bacteria</taxon>
        <taxon>Bacillati</taxon>
        <taxon>Bacillota</taxon>
        <taxon>Bacilli</taxon>
        <taxon>Lactobacillales</taxon>
        <taxon>Lactobacillaceae</taxon>
        <taxon>Acetilactobacillus</taxon>
    </lineage>
</organism>
<keyword evidence="2" id="KW-1185">Reference proteome</keyword>
<reference evidence="2" key="1">
    <citation type="submission" date="2018-12" db="EMBL/GenBank/DDBJ databases">
        <title>A new species of lactobacillus.</title>
        <authorList>
            <person name="Jian Y."/>
            <person name="Xin L."/>
            <person name="Hong Z.J."/>
            <person name="Ming L.Z."/>
            <person name="Hong X.Z."/>
        </authorList>
    </citation>
    <scope>NUCLEOTIDE SEQUENCE [LARGE SCALE GENOMIC DNA]</scope>
    <source>
        <strain evidence="2">HSLZ-75</strain>
    </source>
</reference>
<accession>A0A4P6ZJS0</accession>
<sequence>MHKIARMSDYAPVIVNLIETTNKIGGKLQKYFTPLKKALADKDLSKIDLDQTKKVFQSGTNEYKKLSQKLQKAHAPVKVIGPSMSLQTAYARYVKSCQDMTDSLDSDNQKVDVKKFNQSEKDQDKNVNEVVSWIHRIMA</sequence>
<gene>
    <name evidence="1" type="ORF">ELX58_00725</name>
</gene>
<proteinExistence type="predicted"/>
<dbReference type="RefSeq" id="WP_133441272.1">
    <property type="nucleotide sequence ID" value="NZ_CP034726.1"/>
</dbReference>
<dbReference type="EMBL" id="CP034726">
    <property type="protein sequence ID" value="QBP17727.1"/>
    <property type="molecule type" value="Genomic_DNA"/>
</dbReference>
<dbReference type="OrthoDB" id="2146076at2"/>
<evidence type="ECO:0008006" key="3">
    <source>
        <dbReference type="Google" id="ProtNLM"/>
    </source>
</evidence>
<dbReference type="KEGG" id="lji:ELX58_00725"/>
<dbReference type="AlphaFoldDB" id="A0A4P6ZJS0"/>
<name>A0A4P6ZJS0_9LACO</name>
<evidence type="ECO:0000313" key="1">
    <source>
        <dbReference type="EMBL" id="QBP17727.1"/>
    </source>
</evidence>